<dbReference type="PANTHER" id="PTHR15052:SF2">
    <property type="entry name" value="GENERAL TRANSCRIPTION FACTOR 3C POLYPEPTIDE 2"/>
    <property type="match status" value="1"/>
</dbReference>
<dbReference type="AlphaFoldDB" id="A7UVB4"/>
<dbReference type="EMBL" id="AAAB01008986">
    <property type="protein sequence ID" value="EDO63306.1"/>
    <property type="molecule type" value="Genomic_DNA"/>
</dbReference>
<dbReference type="PANTHER" id="PTHR15052">
    <property type="entry name" value="RNA POLYMERASE III TRANSCRIPTION INITIATION FACTOR COMPLEX SUBUNIT"/>
    <property type="match status" value="1"/>
</dbReference>
<keyword evidence="3" id="KW-0539">Nucleus</keyword>
<gene>
    <name evidence="5" type="ORF">AgaP_AGAP012274</name>
</gene>
<dbReference type="InterPro" id="IPR052416">
    <property type="entry name" value="GTF3C_component"/>
</dbReference>
<organism evidence="5">
    <name type="scientific">Anopheles gambiae</name>
    <name type="common">African malaria mosquito</name>
    <dbReference type="NCBI Taxonomy" id="7165"/>
    <lineage>
        <taxon>Eukaryota</taxon>
        <taxon>Metazoa</taxon>
        <taxon>Ecdysozoa</taxon>
        <taxon>Arthropoda</taxon>
        <taxon>Hexapoda</taxon>
        <taxon>Insecta</taxon>
        <taxon>Pterygota</taxon>
        <taxon>Neoptera</taxon>
        <taxon>Endopterygota</taxon>
        <taxon>Diptera</taxon>
        <taxon>Nematocera</taxon>
        <taxon>Culicoidea</taxon>
        <taxon>Culicidae</taxon>
        <taxon>Anophelinae</taxon>
        <taxon>Anopheles</taxon>
    </lineage>
</organism>
<evidence type="ECO:0000313" key="5">
    <source>
        <dbReference type="EMBL" id="EDO63306.1"/>
    </source>
</evidence>
<evidence type="ECO:0000256" key="3">
    <source>
        <dbReference type="ARBA" id="ARBA00023242"/>
    </source>
</evidence>
<feature type="compositionally biased region" description="Low complexity" evidence="4">
    <location>
        <begin position="60"/>
        <end position="75"/>
    </location>
</feature>
<dbReference type="VEuPathDB" id="VectorBase:AGAP012274"/>
<feature type="compositionally biased region" description="Polar residues" evidence="4">
    <location>
        <begin position="294"/>
        <end position="310"/>
    </location>
</feature>
<evidence type="ECO:0000256" key="4">
    <source>
        <dbReference type="SAM" id="MobiDB-lite"/>
    </source>
</evidence>
<feature type="compositionally biased region" description="Basic and acidic residues" evidence="4">
    <location>
        <begin position="76"/>
        <end position="85"/>
    </location>
</feature>
<comment type="caution">
    <text evidence="5">The sequence shown here is derived from an EMBL/GenBank/DDBJ whole genome shotgun (WGS) entry which is preliminary data.</text>
</comment>
<reference evidence="5" key="2">
    <citation type="submission" date="2002-03" db="EMBL/GenBank/DDBJ databases">
        <authorList>
            <consortium name="The Anopheles Genome Sequencing Consortium"/>
        </authorList>
    </citation>
    <scope>NUCLEOTIDE SEQUENCE</scope>
    <source>
        <strain evidence="5">PEST</strain>
    </source>
</reference>
<feature type="compositionally biased region" description="Polar residues" evidence="4">
    <location>
        <begin position="153"/>
        <end position="178"/>
    </location>
</feature>
<dbReference type="HOGENOM" id="CLU_673649_0_0_1"/>
<name>A7UVB4_ANOGA</name>
<feature type="region of interest" description="Disordered" evidence="4">
    <location>
        <begin position="1"/>
        <end position="85"/>
    </location>
</feature>
<feature type="region of interest" description="Disordered" evidence="4">
    <location>
        <begin position="153"/>
        <end position="409"/>
    </location>
</feature>
<proteinExistence type="predicted"/>
<sequence length="409" mass="43609">TNTPSQEPSSSSSPESTVANAAENEEKRALLDPESEPVAEKDDTRQEEDKDETLTNIPNTSSQVTSHSTHSIVTSEKPEEPKHSVEVVDETNVLQHSVQSVQSETNENETDAKNVSQTANVVICDIKEQTAQQENSSVLEATNSTIVAIDNAPQASTPTLQDVSKQSISQTALSSTPVAATVGTKTIKHEPKSISPEKTQESKDASQSVIVEEELPTSPPEDTSNSILALEAPPERTDQEPDEPTLVSPEKTEEPKHVSHSLLADEEFPIPTSEDTSNSVVAVEAPSELEREPASSSISPMVETINTPMNKVTEGPVKGNAKKRAAKRPAAGRRMPQKRAKLITPPMVEMPLFDSSDAPNNEVVSDCSTDGLSSTVDAAVVNREKPSKTTNGSGGAGNDTNHGVEGKDE</sequence>
<dbReference type="GO" id="GO:0005634">
    <property type="term" value="C:nucleus"/>
    <property type="evidence" value="ECO:0007669"/>
    <property type="project" value="UniProtKB-SubCell"/>
</dbReference>
<comment type="subcellular location">
    <subcellularLocation>
        <location evidence="1">Nucleus</location>
    </subcellularLocation>
</comment>
<reference evidence="5" key="5">
    <citation type="submission" date="2011-05" db="EMBL/GenBank/DDBJ databases">
        <authorList>
            <consortium name="VectorBase"/>
        </authorList>
    </citation>
    <scope>NUCLEOTIDE SEQUENCE</scope>
    <source>
        <strain evidence="5">PEST</strain>
    </source>
</reference>
<feature type="compositionally biased region" description="Basic residues" evidence="4">
    <location>
        <begin position="320"/>
        <end position="341"/>
    </location>
</feature>
<accession>A7UVB4</accession>
<reference evidence="5" key="4">
    <citation type="journal article" date="2007" name="Genome Biol.">
        <title>Update of the Anopheles gambiae PEST genome assembly.</title>
        <authorList>
            <person name="Sharakhova M.V."/>
            <person name="Hammond M.P."/>
            <person name="Lobo N.F."/>
            <person name="Krzywinski J."/>
            <person name="Unger M.F."/>
            <person name="Hillenmeyer M.E."/>
            <person name="Bruggner R.V."/>
            <person name="Birney E."/>
            <person name="Collins F.H."/>
        </authorList>
    </citation>
    <scope>NUCLEOTIDE SEQUENCE</scope>
    <source>
        <strain evidence="5">PEST</strain>
    </source>
</reference>
<dbReference type="PaxDb" id="7165-AGAP012274-PA"/>
<reference evidence="5" key="3">
    <citation type="journal article" date="2004" name="Trends Parasitol.">
        <title>The Anopheles gambiae genome: an update.</title>
        <authorList>
            <person name="Mongin E."/>
            <person name="Louis C."/>
            <person name="Holt R.A."/>
            <person name="Birney E."/>
            <person name="Collins F.H."/>
        </authorList>
    </citation>
    <scope>NUCLEOTIDE SEQUENCE</scope>
    <source>
        <strain evidence="5">PEST</strain>
    </source>
</reference>
<feature type="compositionally biased region" description="Low complexity" evidence="4">
    <location>
        <begin position="1"/>
        <end position="16"/>
    </location>
</feature>
<protein>
    <submittedName>
        <fullName evidence="5">AGAP012274-PA</fullName>
    </submittedName>
</protein>
<feature type="compositionally biased region" description="Basic and acidic residues" evidence="4">
    <location>
        <begin position="38"/>
        <end position="48"/>
    </location>
</feature>
<feature type="non-terminal residue" evidence="5">
    <location>
        <position position="409"/>
    </location>
</feature>
<dbReference type="VEuPathDB" id="VectorBase:AGAMI1_007997"/>
<feature type="non-terminal residue" evidence="5">
    <location>
        <position position="1"/>
    </location>
</feature>
<evidence type="ECO:0000256" key="1">
    <source>
        <dbReference type="ARBA" id="ARBA00004123"/>
    </source>
</evidence>
<feature type="compositionally biased region" description="Polar residues" evidence="4">
    <location>
        <begin position="357"/>
        <end position="376"/>
    </location>
</feature>
<reference evidence="5" key="1">
    <citation type="journal article" date="2002" name="Science">
        <title>The genome sequence of the malaria mosquito Anopheles gambiae.</title>
        <authorList>
            <person name="Holt R.A."/>
            <person name="Subramanian G.M."/>
            <person name="Halpern A."/>
            <person name="Sutton G.G."/>
            <person name="Charlab R."/>
            <person name="Nusskern D.R."/>
            <person name="Wincker P."/>
            <person name="Clark A.G."/>
            <person name="Ribeiro J.M."/>
            <person name="Wides R."/>
            <person name="Salzberg S.L."/>
            <person name="Loftus B."/>
            <person name="Yandell M."/>
            <person name="Majoros W.H."/>
            <person name="Rusch D.B."/>
            <person name="Lai Z."/>
            <person name="Kraft C.L."/>
            <person name="Abril J.F."/>
            <person name="Anthouard V."/>
            <person name="Arensburger P."/>
            <person name="Atkinson P.W."/>
            <person name="Baden H."/>
            <person name="de Berardinis V."/>
            <person name="Baldwin D."/>
            <person name="Benes V."/>
            <person name="Biedler J."/>
            <person name="Blass C."/>
            <person name="Bolanos R."/>
            <person name="Boscus D."/>
            <person name="Barnstead M."/>
            <person name="Cai S."/>
            <person name="Center A."/>
            <person name="Chaturverdi K."/>
            <person name="Christophides G.K."/>
            <person name="Chrystal M.A."/>
            <person name="Clamp M."/>
            <person name="Cravchik A."/>
            <person name="Curwen V."/>
            <person name="Dana A."/>
            <person name="Delcher A."/>
            <person name="Dew I."/>
            <person name="Evans C.A."/>
            <person name="Flanigan M."/>
            <person name="Grundschober-Freimoser A."/>
            <person name="Friedli L."/>
            <person name="Gu Z."/>
            <person name="Guan P."/>
            <person name="Guigo R."/>
            <person name="Hillenmeyer M.E."/>
            <person name="Hladun S.L."/>
            <person name="Hogan J.R."/>
            <person name="Hong Y.S."/>
            <person name="Hoover J."/>
            <person name="Jaillon O."/>
            <person name="Ke Z."/>
            <person name="Kodira C."/>
            <person name="Kokoza E."/>
            <person name="Koutsos A."/>
            <person name="Letunic I."/>
            <person name="Levitsky A."/>
            <person name="Liang Y."/>
            <person name="Lin J.J."/>
            <person name="Lobo N.F."/>
            <person name="Lopez J.R."/>
            <person name="Malek J.A."/>
            <person name="McIntosh T.C."/>
            <person name="Meister S."/>
            <person name="Miller J."/>
            <person name="Mobarry C."/>
            <person name="Mongin E."/>
            <person name="Murphy S.D."/>
            <person name="O'Brochta D.A."/>
            <person name="Pfannkoch C."/>
            <person name="Qi R."/>
            <person name="Regier M.A."/>
            <person name="Remington K."/>
            <person name="Shao H."/>
            <person name="Sharakhova M.V."/>
            <person name="Sitter C.D."/>
            <person name="Shetty J."/>
            <person name="Smith T.J."/>
            <person name="Strong R."/>
            <person name="Sun J."/>
            <person name="Thomasova D."/>
            <person name="Ton L.Q."/>
            <person name="Topalis P."/>
            <person name="Tu Z."/>
            <person name="Unger M.F."/>
            <person name="Walenz B."/>
            <person name="Wang A."/>
            <person name="Wang J."/>
            <person name="Wang M."/>
            <person name="Wang X."/>
            <person name="Woodford K.J."/>
            <person name="Wortman J.R."/>
            <person name="Wu M."/>
            <person name="Yao A."/>
            <person name="Zdobnov E.M."/>
            <person name="Zhang H."/>
            <person name="Zhao Q."/>
            <person name="Zhao S."/>
            <person name="Zhu S.C."/>
            <person name="Zhimulev I."/>
            <person name="Coluzzi M."/>
            <person name="della Torre A."/>
            <person name="Roth C.W."/>
            <person name="Louis C."/>
            <person name="Kalush F."/>
            <person name="Mural R.J."/>
            <person name="Myers E.W."/>
            <person name="Adams M.D."/>
            <person name="Smith H.O."/>
            <person name="Broder S."/>
            <person name="Gardner M.J."/>
            <person name="Fraser C.M."/>
            <person name="Birney E."/>
            <person name="Bork P."/>
            <person name="Brey P.T."/>
            <person name="Venter J.C."/>
            <person name="Weissenbach J."/>
            <person name="Kafatos F.C."/>
            <person name="Collins F.H."/>
            <person name="Hoffman S.L."/>
        </authorList>
    </citation>
    <scope>NUCLEOTIDE SEQUENCE [LARGE SCALE GENOMIC DNA]</scope>
    <source>
        <strain evidence="5">PEST</strain>
    </source>
</reference>
<keyword evidence="2" id="KW-0804">Transcription</keyword>
<evidence type="ECO:0000256" key="2">
    <source>
        <dbReference type="ARBA" id="ARBA00023163"/>
    </source>
</evidence>